<sequence length="307" mass="33859">MHQEQEHQKQEHQKQEHQEQNGCPQEDCFMTDRPLTLMAVHAHPDDEATSTGGILAQYAAEGIRTVLVTCTDGGCGDGPGGVKPSDPGHDPAAVALMRRRELEASCEALKISDLEMLDYADSGMMGWPSNDAPGSFWQTPVEEGAARLAELMRHYRPDVVVTYDENGFYGHPDHIQAHRITMAALEMTTELTPKVYWTAMPRSGMQRFGEIMREFGEDMPEPDPAEAAAIAELGLPDDEITTWVDTTAFSGQKFDALAAHASQGENIFFLKMGKERFGELMGMETFVRVKDVTGAAVPENDLFAGLR</sequence>
<dbReference type="PANTHER" id="PTHR12993:SF26">
    <property type="entry name" value="1D-MYO-INOSITOL 2-ACETAMIDO-2-DEOXY-ALPHA-D-GLUCOPYRANOSIDE DEACETYLASE"/>
    <property type="match status" value="1"/>
</dbReference>
<dbReference type="Gene3D" id="3.40.50.10320">
    <property type="entry name" value="LmbE-like"/>
    <property type="match status" value="1"/>
</dbReference>
<dbReference type="PANTHER" id="PTHR12993">
    <property type="entry name" value="N-ACETYLGLUCOSAMINYL-PHOSPHATIDYLINOSITOL DE-N-ACETYLASE-RELATED"/>
    <property type="match status" value="1"/>
</dbReference>
<organism evidence="3 4">
    <name type="scientific">Streptomyces olivaceiscleroticus</name>
    <dbReference type="NCBI Taxonomy" id="68245"/>
    <lineage>
        <taxon>Bacteria</taxon>
        <taxon>Bacillati</taxon>
        <taxon>Actinomycetota</taxon>
        <taxon>Actinomycetes</taxon>
        <taxon>Kitasatosporales</taxon>
        <taxon>Streptomycetaceae</taxon>
        <taxon>Streptomyces</taxon>
    </lineage>
</organism>
<name>A0ABP3JWY4_9ACTN</name>
<evidence type="ECO:0000256" key="2">
    <source>
        <dbReference type="SAM" id="MobiDB-lite"/>
    </source>
</evidence>
<dbReference type="InterPro" id="IPR003737">
    <property type="entry name" value="GlcNAc_PI_deacetylase-related"/>
</dbReference>
<gene>
    <name evidence="3" type="ORF">GCM10010361_32980</name>
</gene>
<reference evidence="4" key="1">
    <citation type="journal article" date="2019" name="Int. J. Syst. Evol. Microbiol.">
        <title>The Global Catalogue of Microorganisms (GCM) 10K type strain sequencing project: providing services to taxonomists for standard genome sequencing and annotation.</title>
        <authorList>
            <consortium name="The Broad Institute Genomics Platform"/>
            <consortium name="The Broad Institute Genome Sequencing Center for Infectious Disease"/>
            <person name="Wu L."/>
            <person name="Ma J."/>
        </authorList>
    </citation>
    <scope>NUCLEOTIDE SEQUENCE [LARGE SCALE GENOMIC DNA]</scope>
    <source>
        <strain evidence="4">JCM 4805</strain>
    </source>
</reference>
<protein>
    <submittedName>
        <fullName evidence="3">PIG-L family deacetylase</fullName>
    </submittedName>
</protein>
<dbReference type="Pfam" id="PF02585">
    <property type="entry name" value="PIG-L"/>
    <property type="match status" value="1"/>
</dbReference>
<keyword evidence="1" id="KW-0862">Zinc</keyword>
<proteinExistence type="predicted"/>
<dbReference type="Proteomes" id="UP001500909">
    <property type="component" value="Unassembled WGS sequence"/>
</dbReference>
<feature type="region of interest" description="Disordered" evidence="2">
    <location>
        <begin position="1"/>
        <end position="28"/>
    </location>
</feature>
<dbReference type="EMBL" id="BAAABY010000023">
    <property type="protein sequence ID" value="GAA0466248.1"/>
    <property type="molecule type" value="Genomic_DNA"/>
</dbReference>
<evidence type="ECO:0000313" key="3">
    <source>
        <dbReference type="EMBL" id="GAA0466248.1"/>
    </source>
</evidence>
<evidence type="ECO:0000256" key="1">
    <source>
        <dbReference type="ARBA" id="ARBA00022833"/>
    </source>
</evidence>
<accession>A0ABP3JWY4</accession>
<evidence type="ECO:0000313" key="4">
    <source>
        <dbReference type="Proteomes" id="UP001500909"/>
    </source>
</evidence>
<dbReference type="SUPFAM" id="SSF102588">
    <property type="entry name" value="LmbE-like"/>
    <property type="match status" value="1"/>
</dbReference>
<comment type="caution">
    <text evidence="3">The sequence shown here is derived from an EMBL/GenBank/DDBJ whole genome shotgun (WGS) entry which is preliminary data.</text>
</comment>
<dbReference type="InterPro" id="IPR024078">
    <property type="entry name" value="LmbE-like_dom_sf"/>
</dbReference>
<feature type="compositionally biased region" description="Basic and acidic residues" evidence="2">
    <location>
        <begin position="1"/>
        <end position="19"/>
    </location>
</feature>
<keyword evidence="4" id="KW-1185">Reference proteome</keyword>